<feature type="domain" description="Peptidoglycan binding-like" evidence="2">
    <location>
        <begin position="399"/>
        <end position="455"/>
    </location>
</feature>
<name>A0A6B3NCE1_9CYAN</name>
<feature type="domain" description="Peptidoglycan binding-like" evidence="2">
    <location>
        <begin position="67"/>
        <end position="125"/>
    </location>
</feature>
<reference evidence="3" key="1">
    <citation type="submission" date="2019-11" db="EMBL/GenBank/DDBJ databases">
        <title>Genomic insights into an expanded diversity of filamentous marine cyanobacteria reveals the extraordinary biosynthetic potential of Moorea and Okeania.</title>
        <authorList>
            <person name="Ferreira Leao T."/>
            <person name="Wang M."/>
            <person name="Moss N."/>
            <person name="Da Silva R."/>
            <person name="Sanders J."/>
            <person name="Nurk S."/>
            <person name="Gurevich A."/>
            <person name="Humphrey G."/>
            <person name="Reher R."/>
            <person name="Zhu Q."/>
            <person name="Belda-Ferre P."/>
            <person name="Glukhov E."/>
            <person name="Rex R."/>
            <person name="Dorrestein P.C."/>
            <person name="Knight R."/>
            <person name="Pevzner P."/>
            <person name="Gerwick W.H."/>
            <person name="Gerwick L."/>
        </authorList>
    </citation>
    <scope>NUCLEOTIDE SEQUENCE</scope>
    <source>
        <strain evidence="3">SIO1C4</strain>
    </source>
</reference>
<feature type="domain" description="Peptidoglycan binding-like" evidence="2">
    <location>
        <begin position="153"/>
        <end position="211"/>
    </location>
</feature>
<feature type="domain" description="Peptidoglycan binding-like" evidence="2">
    <location>
        <begin position="232"/>
        <end position="288"/>
    </location>
</feature>
<dbReference type="InterPro" id="IPR036365">
    <property type="entry name" value="PGBD-like_sf"/>
</dbReference>
<dbReference type="SUPFAM" id="SSF47090">
    <property type="entry name" value="PGBD-like"/>
    <property type="match status" value="6"/>
</dbReference>
<protein>
    <recommendedName>
        <fullName evidence="2">Peptidoglycan binding-like domain-containing protein</fullName>
    </recommendedName>
</protein>
<feature type="compositionally biased region" description="Low complexity" evidence="1">
    <location>
        <begin position="134"/>
        <end position="146"/>
    </location>
</feature>
<comment type="caution">
    <text evidence="3">The sequence shown here is derived from an EMBL/GenBank/DDBJ whole genome shotgun (WGS) entry which is preliminary data.</text>
</comment>
<feature type="domain" description="Peptidoglycan binding-like" evidence="2">
    <location>
        <begin position="315"/>
        <end position="371"/>
    </location>
</feature>
<dbReference type="PANTHER" id="PTHR41533:SF1">
    <property type="entry name" value="L,D-TRANSPEPTIDASE YCBB-RELATED"/>
    <property type="match status" value="1"/>
</dbReference>
<evidence type="ECO:0000313" key="3">
    <source>
        <dbReference type="EMBL" id="NER28272.1"/>
    </source>
</evidence>
<dbReference type="AlphaFoldDB" id="A0A6B3NCE1"/>
<organism evidence="3">
    <name type="scientific">Symploca sp. SIO1C4</name>
    <dbReference type="NCBI Taxonomy" id="2607765"/>
    <lineage>
        <taxon>Bacteria</taxon>
        <taxon>Bacillati</taxon>
        <taxon>Cyanobacteriota</taxon>
        <taxon>Cyanophyceae</taxon>
        <taxon>Coleofasciculales</taxon>
        <taxon>Coleofasciculaceae</taxon>
        <taxon>Symploca</taxon>
    </lineage>
</organism>
<feature type="domain" description="Peptidoglycan binding-like" evidence="2">
    <location>
        <begin position="478"/>
        <end position="533"/>
    </location>
</feature>
<sequence length="537" mass="57215">METIAYLHLETIYANPEPEPCQLRWFEQANWKPPSSAWISLVSVIVALSIMSTTAQAEAAVFRRGSRGPQVATLQNDLKVTGYFPNRVRSTGFYGSITETSVRRYQRARALRADGIAGPSTLAVLNCRDFGSCSRTSTSTSTSSAARLRRGSRGTAVTQLQNNLKTAGFFPQNVRSTGFYGPVTENAVRQFQQTRGLRADGVAGEQTLLALAGNTGSETIPSTVTQLRSGSSGPAVTQLQNSLTTAGVYSGPVTGYYGRLTQTAVGDFQRTRGLPVTGVADANTLSLLRGTSGIITPTPITPTPIAATQLRRGNSGQNVTQLQNRMRDLGIYSGPVTGFYGELTETAIRNFQRSRELPVTGIADANTLAALQNLPAVNPTPTTSGTGSIAAIELRRGSSGAAVTQLQTRMRALGVYAGPVTGNYGRLTETAVRNFQQSRRLPITGIADTNTLAALQGNTIASGSSPSAIIPLQLGDNNSRVISLQRRLVALDYYRGPTNGLFDINTEAALKKYQQDRGLTANGIADARTFASLAPQR</sequence>
<evidence type="ECO:0000259" key="2">
    <source>
        <dbReference type="Pfam" id="PF01471"/>
    </source>
</evidence>
<dbReference type="InterPro" id="IPR052905">
    <property type="entry name" value="LD-transpeptidase_YkuD-like"/>
</dbReference>
<accession>A0A6B3NCE1</accession>
<gene>
    <name evidence="3" type="ORF">F6J89_11720</name>
</gene>
<evidence type="ECO:0000256" key="1">
    <source>
        <dbReference type="SAM" id="MobiDB-lite"/>
    </source>
</evidence>
<feature type="region of interest" description="Disordered" evidence="1">
    <location>
        <begin position="134"/>
        <end position="156"/>
    </location>
</feature>
<dbReference type="Gene3D" id="1.10.101.10">
    <property type="entry name" value="PGBD-like superfamily/PGBD"/>
    <property type="match status" value="6"/>
</dbReference>
<dbReference type="EMBL" id="JAAHFQ010000191">
    <property type="protein sequence ID" value="NER28272.1"/>
    <property type="molecule type" value="Genomic_DNA"/>
</dbReference>
<dbReference type="Pfam" id="PF01471">
    <property type="entry name" value="PG_binding_1"/>
    <property type="match status" value="6"/>
</dbReference>
<dbReference type="PANTHER" id="PTHR41533">
    <property type="entry name" value="L,D-TRANSPEPTIDASE HI_1667-RELATED"/>
    <property type="match status" value="1"/>
</dbReference>
<dbReference type="InterPro" id="IPR036366">
    <property type="entry name" value="PGBDSf"/>
</dbReference>
<dbReference type="InterPro" id="IPR002477">
    <property type="entry name" value="Peptidoglycan-bd-like"/>
</dbReference>
<proteinExistence type="predicted"/>